<dbReference type="SUPFAM" id="SSF144020">
    <property type="entry name" value="FdhE-like"/>
    <property type="match status" value="1"/>
</dbReference>
<evidence type="ECO:0000259" key="3">
    <source>
        <dbReference type="Pfam" id="PF24859"/>
    </source>
</evidence>
<reference evidence="6" key="1">
    <citation type="journal article" date="2022" name="Int. J. Syst. Evol. Microbiol.">
        <title>Anaeromyxobacter oryzae sp. nov., Anaeromyxobacter diazotrophicus sp. nov. and Anaeromyxobacter paludicola sp. nov., isolated from paddy soils.</title>
        <authorList>
            <person name="Itoh H."/>
            <person name="Xu Z."/>
            <person name="Mise K."/>
            <person name="Masuda Y."/>
            <person name="Ushijima N."/>
            <person name="Hayakawa C."/>
            <person name="Shiratori Y."/>
            <person name="Senoo K."/>
        </authorList>
    </citation>
    <scope>NUCLEOTIDE SEQUENCE [LARGE SCALE GENOMIC DNA]</scope>
    <source>
        <strain evidence="6">Red232</strain>
    </source>
</reference>
<dbReference type="Pfam" id="PF24860">
    <property type="entry name" value="FdhE_C"/>
    <property type="match status" value="1"/>
</dbReference>
<feature type="domain" description="FdhE central" evidence="3">
    <location>
        <begin position="163"/>
        <end position="197"/>
    </location>
</feature>
<dbReference type="Pfam" id="PF24859">
    <property type="entry name" value="FdhE_central"/>
    <property type="match status" value="1"/>
</dbReference>
<dbReference type="PANTHER" id="PTHR37689">
    <property type="entry name" value="PROTEIN FDHE"/>
    <property type="match status" value="1"/>
</dbReference>
<evidence type="ECO:0000259" key="4">
    <source>
        <dbReference type="Pfam" id="PF24860"/>
    </source>
</evidence>
<evidence type="ECO:0000256" key="1">
    <source>
        <dbReference type="ARBA" id="ARBA00022490"/>
    </source>
</evidence>
<dbReference type="Proteomes" id="UP001162891">
    <property type="component" value="Chromosome"/>
</dbReference>
<evidence type="ECO:0000313" key="5">
    <source>
        <dbReference type="EMBL" id="BDG02669.1"/>
    </source>
</evidence>
<dbReference type="Gene3D" id="3.90.1670.10">
    <property type="entry name" value="FdhE-like domain"/>
    <property type="match status" value="1"/>
</dbReference>
<dbReference type="CDD" id="cd16341">
    <property type="entry name" value="FdhE"/>
    <property type="match status" value="1"/>
</dbReference>
<evidence type="ECO:0000313" key="6">
    <source>
        <dbReference type="Proteomes" id="UP001162891"/>
    </source>
</evidence>
<dbReference type="InterPro" id="IPR056796">
    <property type="entry name" value="FdhE_C"/>
</dbReference>
<dbReference type="InterPro" id="IPR056797">
    <property type="entry name" value="FdhE_central"/>
</dbReference>
<feature type="domain" description="FdhE C-terminal" evidence="4">
    <location>
        <begin position="199"/>
        <end position="273"/>
    </location>
</feature>
<accession>A0ABN6MSF2</accession>
<dbReference type="Pfam" id="PF04216">
    <property type="entry name" value="FdhE_N"/>
    <property type="match status" value="1"/>
</dbReference>
<dbReference type="InterPro" id="IPR056774">
    <property type="entry name" value="FdhE_N"/>
</dbReference>
<name>A0ABN6MSF2_9BACT</name>
<organism evidence="5 6">
    <name type="scientific">Anaeromyxobacter oryzae</name>
    <dbReference type="NCBI Taxonomy" id="2918170"/>
    <lineage>
        <taxon>Bacteria</taxon>
        <taxon>Pseudomonadati</taxon>
        <taxon>Myxococcota</taxon>
        <taxon>Myxococcia</taxon>
        <taxon>Myxococcales</taxon>
        <taxon>Cystobacterineae</taxon>
        <taxon>Anaeromyxobacteraceae</taxon>
        <taxon>Anaeromyxobacter</taxon>
    </lineage>
</organism>
<keyword evidence="6" id="KW-1185">Reference proteome</keyword>
<proteinExistence type="predicted"/>
<dbReference type="RefSeq" id="WP_248360357.1">
    <property type="nucleotide sequence ID" value="NZ_AP025591.1"/>
</dbReference>
<dbReference type="InterPro" id="IPR024064">
    <property type="entry name" value="FdhE-like_sf"/>
</dbReference>
<evidence type="ECO:0000259" key="2">
    <source>
        <dbReference type="Pfam" id="PF04216"/>
    </source>
</evidence>
<gene>
    <name evidence="5" type="primary">fdhE</name>
    <name evidence="5" type="ORF">AMOR_16650</name>
</gene>
<dbReference type="EMBL" id="AP025591">
    <property type="protein sequence ID" value="BDG02669.1"/>
    <property type="molecule type" value="Genomic_DNA"/>
</dbReference>
<keyword evidence="1" id="KW-0963">Cytoplasm</keyword>
<sequence>MTLDVTQEIPHLRLPDPALLLEGRARRLEALAASTGEPYLAFLGRIARGQREAIRTGAVPAVADRLLDPAALARDPAVHAALRPILAASRTIPLPAAAAAAVAGLADAGPDAIARLAAAVLSGDVAMEALASVPFVGAALQAVATVRAARLDPGSVPRTASGCPVCGSPPVAGIVQGDDRLRYLTCALCSAEWHLPRLHCATCRGNDALSYRHLESDEGARAETCERCRSYVKLFDLEKRHGAEPLADDAATLALDVLLGEEGYGRGGVNLLMGAMPAAIVGAG</sequence>
<dbReference type="PANTHER" id="PTHR37689:SF1">
    <property type="entry name" value="PROTEIN FDHE"/>
    <property type="match status" value="1"/>
</dbReference>
<protein>
    <submittedName>
        <fullName evidence="5">Protein FdhE</fullName>
    </submittedName>
</protein>
<dbReference type="InterPro" id="IPR006452">
    <property type="entry name" value="Formate_DH_accessory"/>
</dbReference>
<feature type="domain" description="FdhE N-terminal" evidence="2">
    <location>
        <begin position="9"/>
        <end position="156"/>
    </location>
</feature>